<feature type="compositionally biased region" description="Polar residues" evidence="7">
    <location>
        <begin position="1"/>
        <end position="21"/>
    </location>
</feature>
<keyword evidence="5" id="KW-0411">Iron-sulfur</keyword>
<feature type="domain" description="2Fe-2S ferredoxin-type" evidence="8">
    <location>
        <begin position="41"/>
        <end position="137"/>
    </location>
</feature>
<comment type="cofactor">
    <cofactor evidence="6">
        <name>[2Fe-2S] cluster</name>
        <dbReference type="ChEBI" id="CHEBI:190135"/>
    </cofactor>
</comment>
<dbReference type="CDD" id="cd00207">
    <property type="entry name" value="fer2"/>
    <property type="match status" value="1"/>
</dbReference>
<dbReference type="GO" id="GO:0009055">
    <property type="term" value="F:electron transfer activity"/>
    <property type="evidence" value="ECO:0007669"/>
    <property type="project" value="TreeGrafter"/>
</dbReference>
<dbReference type="PROSITE" id="PS51085">
    <property type="entry name" value="2FE2S_FER_2"/>
    <property type="match status" value="1"/>
</dbReference>
<protein>
    <submittedName>
        <fullName evidence="9">(2Fe-2S)-binding protein</fullName>
    </submittedName>
</protein>
<evidence type="ECO:0000256" key="7">
    <source>
        <dbReference type="SAM" id="MobiDB-lite"/>
    </source>
</evidence>
<dbReference type="STRING" id="1920490.GCA_001895925_00283"/>
<dbReference type="GO" id="GO:0046872">
    <property type="term" value="F:metal ion binding"/>
    <property type="evidence" value="ECO:0007669"/>
    <property type="project" value="UniProtKB-KW"/>
</dbReference>
<organism evidence="9 10">
    <name type="scientific">Phormidesmis priestleyi ULC007</name>
    <dbReference type="NCBI Taxonomy" id="1920490"/>
    <lineage>
        <taxon>Bacteria</taxon>
        <taxon>Bacillati</taxon>
        <taxon>Cyanobacteriota</taxon>
        <taxon>Cyanophyceae</taxon>
        <taxon>Leptolyngbyales</taxon>
        <taxon>Leptolyngbyaceae</taxon>
        <taxon>Phormidesmis</taxon>
    </lineage>
</organism>
<accession>A0A2T1DEE1</accession>
<dbReference type="AlphaFoldDB" id="A0A2T1DEE1"/>
<dbReference type="InterPro" id="IPR036010">
    <property type="entry name" value="2Fe-2S_ferredoxin-like_sf"/>
</dbReference>
<dbReference type="Gene3D" id="3.10.20.30">
    <property type="match status" value="1"/>
</dbReference>
<dbReference type="GO" id="GO:0140647">
    <property type="term" value="P:P450-containing electron transport chain"/>
    <property type="evidence" value="ECO:0007669"/>
    <property type="project" value="InterPro"/>
</dbReference>
<dbReference type="GO" id="GO:0051537">
    <property type="term" value="F:2 iron, 2 sulfur cluster binding"/>
    <property type="evidence" value="ECO:0007669"/>
    <property type="project" value="UniProtKB-KW"/>
</dbReference>
<feature type="region of interest" description="Disordered" evidence="7">
    <location>
        <begin position="1"/>
        <end position="32"/>
    </location>
</feature>
<proteinExistence type="inferred from homology"/>
<evidence type="ECO:0000256" key="6">
    <source>
        <dbReference type="ARBA" id="ARBA00034078"/>
    </source>
</evidence>
<name>A0A2T1DEE1_9CYAN</name>
<keyword evidence="2" id="KW-0001">2Fe-2S</keyword>
<dbReference type="RefSeq" id="WP_083583050.1">
    <property type="nucleotide sequence ID" value="NZ_MPPI01000024.1"/>
</dbReference>
<reference evidence="9 10" key="2">
    <citation type="submission" date="2018-03" db="EMBL/GenBank/DDBJ databases">
        <title>The ancient ancestry and fast evolution of plastids.</title>
        <authorList>
            <person name="Moore K.R."/>
            <person name="Magnabosco C."/>
            <person name="Momper L."/>
            <person name="Gold D.A."/>
            <person name="Bosak T."/>
            <person name="Fournier G.P."/>
        </authorList>
    </citation>
    <scope>NUCLEOTIDE SEQUENCE [LARGE SCALE GENOMIC DNA]</scope>
    <source>
        <strain evidence="9 10">ULC007</strain>
    </source>
</reference>
<evidence type="ECO:0000256" key="4">
    <source>
        <dbReference type="ARBA" id="ARBA00023004"/>
    </source>
</evidence>
<dbReference type="InterPro" id="IPR001055">
    <property type="entry name" value="Adrenodoxin-like"/>
</dbReference>
<dbReference type="Pfam" id="PF00111">
    <property type="entry name" value="Fer2"/>
    <property type="match status" value="1"/>
</dbReference>
<dbReference type="PANTHER" id="PTHR23426">
    <property type="entry name" value="FERREDOXIN/ADRENODOXIN"/>
    <property type="match status" value="1"/>
</dbReference>
<reference evidence="9 10" key="1">
    <citation type="submission" date="2018-02" db="EMBL/GenBank/DDBJ databases">
        <authorList>
            <person name="Cohen D.B."/>
            <person name="Kent A.D."/>
        </authorList>
    </citation>
    <scope>NUCLEOTIDE SEQUENCE [LARGE SCALE GENOMIC DNA]</scope>
    <source>
        <strain evidence="9 10">ULC007</strain>
    </source>
</reference>
<gene>
    <name evidence="9" type="ORF">C7B65_13685</name>
</gene>
<dbReference type="OrthoDB" id="425218at2"/>
<evidence type="ECO:0000256" key="5">
    <source>
        <dbReference type="ARBA" id="ARBA00023014"/>
    </source>
</evidence>
<dbReference type="PANTHER" id="PTHR23426:SF65">
    <property type="entry name" value="FERREDOXIN-2, MITOCHONDRIAL"/>
    <property type="match status" value="1"/>
</dbReference>
<evidence type="ECO:0000256" key="2">
    <source>
        <dbReference type="ARBA" id="ARBA00022714"/>
    </source>
</evidence>
<dbReference type="Proteomes" id="UP000238634">
    <property type="component" value="Unassembled WGS sequence"/>
</dbReference>
<dbReference type="InterPro" id="IPR001041">
    <property type="entry name" value="2Fe-2S_ferredoxin-type"/>
</dbReference>
<keyword evidence="4" id="KW-0408">Iron</keyword>
<keyword evidence="3" id="KW-0479">Metal-binding</keyword>
<evidence type="ECO:0000256" key="3">
    <source>
        <dbReference type="ARBA" id="ARBA00022723"/>
    </source>
</evidence>
<sequence length="137" mass="14687">MQSADTDIQPAENIQSINPNESPAIEPETVSNPAKPLFQSVSITFVKEGKEAIASDGANLRIKAIETGIDLYTFGGKMMNCGGYGQCGTCIVEIVEGADNLSPRTDFENRKLKKKPATYRLACQALVHGAVSVKTKP</sequence>
<dbReference type="SUPFAM" id="SSF54292">
    <property type="entry name" value="2Fe-2S ferredoxin-like"/>
    <property type="match status" value="1"/>
</dbReference>
<evidence type="ECO:0000256" key="1">
    <source>
        <dbReference type="ARBA" id="ARBA00010914"/>
    </source>
</evidence>
<dbReference type="InterPro" id="IPR012675">
    <property type="entry name" value="Beta-grasp_dom_sf"/>
</dbReference>
<keyword evidence="10" id="KW-1185">Reference proteome</keyword>
<comment type="similarity">
    <text evidence="1">Belongs to the adrenodoxin/putidaredoxin family.</text>
</comment>
<evidence type="ECO:0000259" key="8">
    <source>
        <dbReference type="PROSITE" id="PS51085"/>
    </source>
</evidence>
<dbReference type="EMBL" id="PVWG01000014">
    <property type="protein sequence ID" value="PSB18823.1"/>
    <property type="molecule type" value="Genomic_DNA"/>
</dbReference>
<evidence type="ECO:0000313" key="9">
    <source>
        <dbReference type="EMBL" id="PSB18823.1"/>
    </source>
</evidence>
<comment type="caution">
    <text evidence="9">The sequence shown here is derived from an EMBL/GenBank/DDBJ whole genome shotgun (WGS) entry which is preliminary data.</text>
</comment>
<evidence type="ECO:0000313" key="10">
    <source>
        <dbReference type="Proteomes" id="UP000238634"/>
    </source>
</evidence>